<dbReference type="Pfam" id="PF13193">
    <property type="entry name" value="AMP-binding_C"/>
    <property type="match status" value="1"/>
</dbReference>
<keyword evidence="1 4" id="KW-0436">Ligase</keyword>
<accession>A0A372JEE3</accession>
<dbReference type="EMBL" id="QURH01000835">
    <property type="protein sequence ID" value="RFU38289.1"/>
    <property type="molecule type" value="Genomic_DNA"/>
</dbReference>
<sequence>MTGERSRPSRDGVTPWPPETAARYEAAGYWIGRPLGEQVLAVADARPDAEALVSGNVRMTYRELARRADGAALRLLGLGLRPDDRIVVQLDNRWEFVVLTLACLRAGILPVMALPAHRHREISHIAGHAEARAIAVPAESARFDHQALARRIRAEHPGVEHVLAAGDRPADDTVDLRDLCRPADDPDAARRALDAAAPHSRDVALFLLSGGTTGLPKLIARTHDDYSYNARRSAEVSGFGPDTVYLAALPLAHNFPLACPGILGALLAGGRVVVAPSPAPKRVFDLIERERVTVTAAVPAIAQSWLAYQESGPGHDLGSLEVLQVGGSRLADEVAVTVRPVLGCRLQQVFGMAEGLLNFTRLDDPDEVVCHTQGRPISPDDEIAVLDQDGRPVPDGTPGVLLTRGPYTPRGYYRADGHNQVAFTGDGWYRTGDIVRRRPDGNLVVEGRDKDMINRAGEKISAEEVENLAYRVPAVALAAAVAMPDPDLGERVCLYAVLRPGAHVELAEIRAEMERAEVAPYKLPERLVVVSELPRTSIGKLDKKALRADLRDRLAAERIARSGG</sequence>
<dbReference type="RefSeq" id="WP_117360199.1">
    <property type="nucleotide sequence ID" value="NZ_QURH01000835.1"/>
</dbReference>
<keyword evidence="5" id="KW-1185">Reference proteome</keyword>
<organism evidence="4 5">
    <name type="scientific">Actinomadura logoneensis</name>
    <dbReference type="NCBI Taxonomy" id="2293572"/>
    <lineage>
        <taxon>Bacteria</taxon>
        <taxon>Bacillati</taxon>
        <taxon>Actinomycetota</taxon>
        <taxon>Actinomycetes</taxon>
        <taxon>Streptosporangiales</taxon>
        <taxon>Thermomonosporaceae</taxon>
        <taxon>Actinomadura</taxon>
    </lineage>
</organism>
<protein>
    <submittedName>
        <fullName evidence="4">2,3-dihydroxybenzoate-AMP ligase</fullName>
    </submittedName>
</protein>
<comment type="caution">
    <text evidence="4">The sequence shown here is derived from an EMBL/GenBank/DDBJ whole genome shotgun (WGS) entry which is preliminary data.</text>
</comment>
<dbReference type="FunFam" id="2.30.38.10:FF:000003">
    <property type="entry name" value="Vibriobactin-specific 2,3-dihydroxybenzoate-AMP ligase"/>
    <property type="match status" value="1"/>
</dbReference>
<dbReference type="InterPro" id="IPR020845">
    <property type="entry name" value="AMP-binding_CS"/>
</dbReference>
<dbReference type="OrthoDB" id="9803968at2"/>
<feature type="domain" description="AMP-binding enzyme C-terminal" evidence="3">
    <location>
        <begin position="464"/>
        <end position="540"/>
    </location>
</feature>
<dbReference type="PANTHER" id="PTHR43767:SF1">
    <property type="entry name" value="NONRIBOSOMAL PEPTIDE SYNTHASE PES1 (EUROFUNG)-RELATED"/>
    <property type="match status" value="1"/>
</dbReference>
<reference evidence="4 5" key="1">
    <citation type="submission" date="2018-08" db="EMBL/GenBank/DDBJ databases">
        <title>Actinomadura jelena sp. nov., a novel Actinomycete isolated from soil in Chad.</title>
        <authorList>
            <person name="Shi L."/>
        </authorList>
    </citation>
    <scope>NUCLEOTIDE SEQUENCE [LARGE SCALE GENOMIC DNA]</scope>
    <source>
        <strain evidence="4 5">NEAU-G17</strain>
    </source>
</reference>
<evidence type="ECO:0000313" key="5">
    <source>
        <dbReference type="Proteomes" id="UP000261811"/>
    </source>
</evidence>
<dbReference type="Gene3D" id="3.40.50.980">
    <property type="match status" value="2"/>
</dbReference>
<dbReference type="Gene3D" id="3.30.300.30">
    <property type="match status" value="1"/>
</dbReference>
<feature type="domain" description="AMP-dependent synthetase/ligase" evidence="2">
    <location>
        <begin position="42"/>
        <end position="413"/>
    </location>
</feature>
<name>A0A372JEE3_9ACTN</name>
<gene>
    <name evidence="4" type="ORF">DZF91_28450</name>
</gene>
<evidence type="ECO:0000259" key="2">
    <source>
        <dbReference type="Pfam" id="PF00501"/>
    </source>
</evidence>
<dbReference type="Pfam" id="PF00501">
    <property type="entry name" value="AMP-binding"/>
    <property type="match status" value="1"/>
</dbReference>
<evidence type="ECO:0000313" key="4">
    <source>
        <dbReference type="EMBL" id="RFU38289.1"/>
    </source>
</evidence>
<dbReference type="PANTHER" id="PTHR43767">
    <property type="entry name" value="LONG-CHAIN-FATTY-ACID--COA LIGASE"/>
    <property type="match status" value="1"/>
</dbReference>
<dbReference type="InterPro" id="IPR045851">
    <property type="entry name" value="AMP-bd_C_sf"/>
</dbReference>
<dbReference type="PROSITE" id="PS00455">
    <property type="entry name" value="AMP_BINDING"/>
    <property type="match status" value="1"/>
</dbReference>
<dbReference type="InterPro" id="IPR025110">
    <property type="entry name" value="AMP-bd_C"/>
</dbReference>
<dbReference type="GO" id="GO:0016878">
    <property type="term" value="F:acid-thiol ligase activity"/>
    <property type="evidence" value="ECO:0007669"/>
    <property type="project" value="UniProtKB-ARBA"/>
</dbReference>
<dbReference type="SUPFAM" id="SSF56801">
    <property type="entry name" value="Acetyl-CoA synthetase-like"/>
    <property type="match status" value="1"/>
</dbReference>
<dbReference type="Proteomes" id="UP000261811">
    <property type="component" value="Unassembled WGS sequence"/>
</dbReference>
<evidence type="ECO:0000256" key="1">
    <source>
        <dbReference type="ARBA" id="ARBA00022598"/>
    </source>
</evidence>
<dbReference type="AlphaFoldDB" id="A0A372JEE3"/>
<dbReference type="InterPro" id="IPR000873">
    <property type="entry name" value="AMP-dep_synth/lig_dom"/>
</dbReference>
<dbReference type="Gene3D" id="2.30.38.10">
    <property type="entry name" value="Luciferase, Domain 3"/>
    <property type="match status" value="1"/>
</dbReference>
<proteinExistence type="predicted"/>
<evidence type="ECO:0000259" key="3">
    <source>
        <dbReference type="Pfam" id="PF13193"/>
    </source>
</evidence>
<dbReference type="InterPro" id="IPR050237">
    <property type="entry name" value="ATP-dep_AMP-bd_enzyme"/>
</dbReference>